<feature type="transmembrane region" description="Helical" evidence="10">
    <location>
        <begin position="64"/>
        <end position="82"/>
    </location>
</feature>
<evidence type="ECO:0000256" key="2">
    <source>
        <dbReference type="ARBA" id="ARBA00022516"/>
    </source>
</evidence>
<accession>A0AAN9B3P4</accession>
<reference evidence="12 13" key="1">
    <citation type="submission" date="2024-02" db="EMBL/GenBank/DDBJ databases">
        <title>Chromosome-scale genome assembly of the rough periwinkle Littorina saxatilis.</title>
        <authorList>
            <person name="De Jode A."/>
            <person name="Faria R."/>
            <person name="Formenti G."/>
            <person name="Sims Y."/>
            <person name="Smith T.P."/>
            <person name="Tracey A."/>
            <person name="Wood J.M.D."/>
            <person name="Zagrodzka Z.B."/>
            <person name="Johannesson K."/>
            <person name="Butlin R.K."/>
            <person name="Leder E.H."/>
        </authorList>
    </citation>
    <scope>NUCLEOTIDE SEQUENCE [LARGE SCALE GENOMIC DNA]</scope>
    <source>
        <strain evidence="12">Snail1</strain>
        <tissue evidence="12">Muscle</tissue>
    </source>
</reference>
<dbReference type="AlphaFoldDB" id="A0AAN9B3P4"/>
<keyword evidence="2 10" id="KW-0444">Lipid biosynthesis</keyword>
<evidence type="ECO:0000256" key="5">
    <source>
        <dbReference type="ARBA" id="ARBA00022832"/>
    </source>
</evidence>
<dbReference type="PANTHER" id="PTHR11157:SF12">
    <property type="entry name" value="ELONGATION OF VERY LONG CHAIN FATTY ACIDS PROTEIN 4"/>
    <property type="match status" value="1"/>
</dbReference>
<feature type="transmembrane region" description="Helical" evidence="10">
    <location>
        <begin position="34"/>
        <end position="52"/>
    </location>
</feature>
<keyword evidence="13" id="KW-1185">Reference proteome</keyword>
<dbReference type="Pfam" id="PF01151">
    <property type="entry name" value="ELO"/>
    <property type="match status" value="1"/>
</dbReference>
<keyword evidence="7 10" id="KW-0443">Lipid metabolism</keyword>
<proteinExistence type="inferred from homology"/>
<dbReference type="InterPro" id="IPR030457">
    <property type="entry name" value="ELO_CS"/>
</dbReference>
<evidence type="ECO:0000256" key="9">
    <source>
        <dbReference type="ARBA" id="ARBA00023160"/>
    </source>
</evidence>
<comment type="caution">
    <text evidence="12">The sequence shown here is derived from an EMBL/GenBank/DDBJ whole genome shotgun (WGS) entry which is preliminary data.</text>
</comment>
<evidence type="ECO:0000313" key="13">
    <source>
        <dbReference type="Proteomes" id="UP001374579"/>
    </source>
</evidence>
<evidence type="ECO:0000256" key="1">
    <source>
        <dbReference type="ARBA" id="ARBA00004141"/>
    </source>
</evidence>
<keyword evidence="4 10" id="KW-0812">Transmembrane</keyword>
<feature type="region of interest" description="Disordered" evidence="11">
    <location>
        <begin position="282"/>
        <end position="301"/>
    </location>
</feature>
<protein>
    <recommendedName>
        <fullName evidence="10">Elongation of very long chain fatty acids protein</fullName>
        <ecNumber evidence="10">2.3.1.199</ecNumber>
    </recommendedName>
    <alternativeName>
        <fullName evidence="10">Very-long-chain 3-oxoacyl-CoA synthase</fullName>
    </alternativeName>
</protein>
<keyword evidence="5 10" id="KW-0276">Fatty acid metabolism</keyword>
<comment type="catalytic activity">
    <reaction evidence="10">
        <text>a very-long-chain acyl-CoA + malonyl-CoA + H(+) = a very-long-chain 3-oxoacyl-CoA + CO2 + CoA</text>
        <dbReference type="Rhea" id="RHEA:32727"/>
        <dbReference type="ChEBI" id="CHEBI:15378"/>
        <dbReference type="ChEBI" id="CHEBI:16526"/>
        <dbReference type="ChEBI" id="CHEBI:57287"/>
        <dbReference type="ChEBI" id="CHEBI:57384"/>
        <dbReference type="ChEBI" id="CHEBI:90725"/>
        <dbReference type="ChEBI" id="CHEBI:90736"/>
        <dbReference type="EC" id="2.3.1.199"/>
    </reaction>
</comment>
<dbReference type="GO" id="GO:0005789">
    <property type="term" value="C:endoplasmic reticulum membrane"/>
    <property type="evidence" value="ECO:0007669"/>
    <property type="project" value="TreeGrafter"/>
</dbReference>
<evidence type="ECO:0000313" key="12">
    <source>
        <dbReference type="EMBL" id="KAK7098263.1"/>
    </source>
</evidence>
<feature type="transmembrane region" description="Helical" evidence="10">
    <location>
        <begin position="235"/>
        <end position="256"/>
    </location>
</feature>
<dbReference type="GO" id="GO:0019367">
    <property type="term" value="P:fatty acid elongation, saturated fatty acid"/>
    <property type="evidence" value="ECO:0007669"/>
    <property type="project" value="TreeGrafter"/>
</dbReference>
<dbReference type="PROSITE" id="PS01188">
    <property type="entry name" value="ELO"/>
    <property type="match status" value="1"/>
</dbReference>
<feature type="transmembrane region" description="Helical" evidence="10">
    <location>
        <begin position="172"/>
        <end position="194"/>
    </location>
</feature>
<evidence type="ECO:0000256" key="6">
    <source>
        <dbReference type="ARBA" id="ARBA00022989"/>
    </source>
</evidence>
<dbReference type="EC" id="2.3.1.199" evidence="10"/>
<dbReference type="EMBL" id="JBAMIC010000012">
    <property type="protein sequence ID" value="KAK7098263.1"/>
    <property type="molecule type" value="Genomic_DNA"/>
</dbReference>
<evidence type="ECO:0000256" key="10">
    <source>
        <dbReference type="RuleBase" id="RU361115"/>
    </source>
</evidence>
<dbReference type="Proteomes" id="UP001374579">
    <property type="component" value="Unassembled WGS sequence"/>
</dbReference>
<evidence type="ECO:0000256" key="4">
    <source>
        <dbReference type="ARBA" id="ARBA00022692"/>
    </source>
</evidence>
<keyword evidence="8 10" id="KW-0472">Membrane</keyword>
<comment type="similarity">
    <text evidence="10">Belongs to the ELO family.</text>
</comment>
<evidence type="ECO:0000256" key="7">
    <source>
        <dbReference type="ARBA" id="ARBA00023098"/>
    </source>
</evidence>
<keyword evidence="9 10" id="KW-0275">Fatty acid biosynthesis</keyword>
<dbReference type="InterPro" id="IPR002076">
    <property type="entry name" value="ELO_fam"/>
</dbReference>
<dbReference type="GO" id="GO:0034626">
    <property type="term" value="P:fatty acid elongation, polyunsaturated fatty acid"/>
    <property type="evidence" value="ECO:0007669"/>
    <property type="project" value="TreeGrafter"/>
</dbReference>
<dbReference type="PANTHER" id="PTHR11157">
    <property type="entry name" value="FATTY ACID ACYL TRANSFERASE-RELATED"/>
    <property type="match status" value="1"/>
</dbReference>
<dbReference type="GO" id="GO:0042761">
    <property type="term" value="P:very long-chain fatty acid biosynthetic process"/>
    <property type="evidence" value="ECO:0007669"/>
    <property type="project" value="TreeGrafter"/>
</dbReference>
<evidence type="ECO:0000256" key="3">
    <source>
        <dbReference type="ARBA" id="ARBA00022679"/>
    </source>
</evidence>
<dbReference type="GO" id="GO:0034625">
    <property type="term" value="P:fatty acid elongation, monounsaturated fatty acid"/>
    <property type="evidence" value="ECO:0007669"/>
    <property type="project" value="TreeGrafter"/>
</dbReference>
<organism evidence="12 13">
    <name type="scientific">Littorina saxatilis</name>
    <dbReference type="NCBI Taxonomy" id="31220"/>
    <lineage>
        <taxon>Eukaryota</taxon>
        <taxon>Metazoa</taxon>
        <taxon>Spiralia</taxon>
        <taxon>Lophotrochozoa</taxon>
        <taxon>Mollusca</taxon>
        <taxon>Gastropoda</taxon>
        <taxon>Caenogastropoda</taxon>
        <taxon>Littorinimorpha</taxon>
        <taxon>Littorinoidea</taxon>
        <taxon>Littorinidae</taxon>
        <taxon>Littorina</taxon>
    </lineage>
</organism>
<name>A0AAN9B3P4_9CAEN</name>
<evidence type="ECO:0000256" key="11">
    <source>
        <dbReference type="SAM" id="MobiDB-lite"/>
    </source>
</evidence>
<feature type="transmembrane region" description="Helical" evidence="10">
    <location>
        <begin position="206"/>
        <end position="223"/>
    </location>
</feature>
<sequence>MELVQDKVRQFQKFYDWAHSVSDERVKDWFLMQGYAPTLMITGLYLLAVYIGPKLMKDREPFQLKWALVIYNFAMVILNFHITTELLYNSTMLGYSYRCQLVDYSYDPHEMRIAKALWWFYFSKCVEMLDTIFFIMRKKNNQVSFLHVYHHATMFPIWYMGVKWVAGGQSFFGAMINSFIHVLMYTYYGVAGLGPEFQKYLWWKKYLTKLQLVQFVIGILHALQSLATGCRFPRWMHWALVFYAFTILLFFINFYYHAYVKAQRLKAEKKKKAAVVNGAGDANGYIKNGNAKPKVETKKKK</sequence>
<gene>
    <name evidence="12" type="ORF">V1264_002600</name>
</gene>
<evidence type="ECO:0000256" key="8">
    <source>
        <dbReference type="ARBA" id="ARBA00023136"/>
    </source>
</evidence>
<feature type="transmembrane region" description="Helical" evidence="10">
    <location>
        <begin position="148"/>
        <end position="166"/>
    </location>
</feature>
<keyword evidence="3 10" id="KW-0808">Transferase</keyword>
<dbReference type="GO" id="GO:0030148">
    <property type="term" value="P:sphingolipid biosynthetic process"/>
    <property type="evidence" value="ECO:0007669"/>
    <property type="project" value="TreeGrafter"/>
</dbReference>
<keyword evidence="6 10" id="KW-1133">Transmembrane helix</keyword>
<dbReference type="GO" id="GO:0009922">
    <property type="term" value="F:fatty acid elongase activity"/>
    <property type="evidence" value="ECO:0007669"/>
    <property type="project" value="UniProtKB-EC"/>
</dbReference>
<comment type="subcellular location">
    <subcellularLocation>
        <location evidence="1">Membrane</location>
        <topology evidence="1">Multi-pass membrane protein</topology>
    </subcellularLocation>
</comment>